<dbReference type="EMBL" id="JAPWDS010000002">
    <property type="protein sequence ID" value="KAJ5513828.1"/>
    <property type="molecule type" value="Genomic_DNA"/>
</dbReference>
<dbReference type="AlphaFoldDB" id="A0A9X0C974"/>
<dbReference type="InterPro" id="IPR047142">
    <property type="entry name" value="OryJ/VirC-like"/>
</dbReference>
<dbReference type="PANTHER" id="PTHR36156">
    <property type="entry name" value="SLR2101 PROTEIN"/>
    <property type="match status" value="1"/>
</dbReference>
<evidence type="ECO:0000313" key="2">
    <source>
        <dbReference type="Proteomes" id="UP001149954"/>
    </source>
</evidence>
<proteinExistence type="predicted"/>
<sequence length="179" mass="19309">MSDSSTTTAPNANLRPCTRYIIGHNDAAKSIFLPTPDLFYHKRFGYSMTRTYAVPCLPAPLDQDADLKLYLSPNDGTNVTSCSSQSDKVTIDGGVNSVYLDMGPGSQSPMHRTVSIDLVVVIEGEIELELDSGEKKLLYQGNMSRLHGTTGYRGTTGNNASLEKSIKLQAGQDTGCPDV</sequence>
<comment type="caution">
    <text evidence="1">The sequence shown here is derived from an EMBL/GenBank/DDBJ whole genome shotgun (WGS) entry which is preliminary data.</text>
</comment>
<dbReference type="InterPro" id="IPR011051">
    <property type="entry name" value="RmlC_Cupin_sf"/>
</dbReference>
<name>A0A9X0C974_9EURO</name>
<reference evidence="1" key="1">
    <citation type="submission" date="2022-12" db="EMBL/GenBank/DDBJ databases">
        <authorList>
            <person name="Petersen C."/>
        </authorList>
    </citation>
    <scope>NUCLEOTIDE SEQUENCE</scope>
    <source>
        <strain evidence="1">IBT 29495</strain>
    </source>
</reference>
<gene>
    <name evidence="1" type="ORF">N7463_003380</name>
</gene>
<dbReference type="OrthoDB" id="4352757at2759"/>
<dbReference type="InterPro" id="IPR014710">
    <property type="entry name" value="RmlC-like_jellyroll"/>
</dbReference>
<reference evidence="1" key="2">
    <citation type="journal article" date="2023" name="IMA Fungus">
        <title>Comparative genomic study of the Penicillium genus elucidates a diverse pangenome and 15 lateral gene transfer events.</title>
        <authorList>
            <person name="Petersen C."/>
            <person name="Sorensen T."/>
            <person name="Nielsen M.R."/>
            <person name="Sondergaard T.E."/>
            <person name="Sorensen J.L."/>
            <person name="Fitzpatrick D.A."/>
            <person name="Frisvad J.C."/>
            <person name="Nielsen K.L."/>
        </authorList>
    </citation>
    <scope>NUCLEOTIDE SEQUENCE</scope>
    <source>
        <strain evidence="1">IBT 29495</strain>
    </source>
</reference>
<dbReference type="PANTHER" id="PTHR36156:SF2">
    <property type="entry name" value="CUPIN TYPE-2 DOMAIN-CONTAINING PROTEIN"/>
    <property type="match status" value="1"/>
</dbReference>
<keyword evidence="2" id="KW-1185">Reference proteome</keyword>
<protein>
    <submittedName>
        <fullName evidence="1">Uncharacterized protein</fullName>
    </submittedName>
</protein>
<dbReference type="Proteomes" id="UP001149954">
    <property type="component" value="Unassembled WGS sequence"/>
</dbReference>
<accession>A0A9X0C974</accession>
<evidence type="ECO:0000313" key="1">
    <source>
        <dbReference type="EMBL" id="KAJ5513828.1"/>
    </source>
</evidence>
<dbReference type="Gene3D" id="2.60.120.10">
    <property type="entry name" value="Jelly Rolls"/>
    <property type="match status" value="1"/>
</dbReference>
<dbReference type="SUPFAM" id="SSF51182">
    <property type="entry name" value="RmlC-like cupins"/>
    <property type="match status" value="1"/>
</dbReference>
<organism evidence="1 2">
    <name type="scientific">Penicillium fimorum</name>
    <dbReference type="NCBI Taxonomy" id="1882269"/>
    <lineage>
        <taxon>Eukaryota</taxon>
        <taxon>Fungi</taxon>
        <taxon>Dikarya</taxon>
        <taxon>Ascomycota</taxon>
        <taxon>Pezizomycotina</taxon>
        <taxon>Eurotiomycetes</taxon>
        <taxon>Eurotiomycetidae</taxon>
        <taxon>Eurotiales</taxon>
        <taxon>Aspergillaceae</taxon>
        <taxon>Penicillium</taxon>
    </lineage>
</organism>